<name>A0A7G8PEP3_9MYCO</name>
<feature type="transmembrane region" description="Helical" evidence="1">
    <location>
        <begin position="270"/>
        <end position="295"/>
    </location>
</feature>
<accession>A0A7G8PEP3</accession>
<protein>
    <recommendedName>
        <fullName evidence="4">Glycosyltransferase family 39 protein</fullName>
    </recommendedName>
</protein>
<dbReference type="Proteomes" id="UP000515498">
    <property type="component" value="Chromosome"/>
</dbReference>
<keyword evidence="1" id="KW-0472">Membrane</keyword>
<feature type="transmembrane region" description="Helical" evidence="1">
    <location>
        <begin position="132"/>
        <end position="148"/>
    </location>
</feature>
<feature type="transmembrane region" description="Helical" evidence="1">
    <location>
        <begin position="193"/>
        <end position="216"/>
    </location>
</feature>
<feature type="transmembrane region" description="Helical" evidence="1">
    <location>
        <begin position="361"/>
        <end position="379"/>
    </location>
</feature>
<sequence>MPSRLPTRDETVFATLTLAGFSFWFLLGFPYANHNESFAIVAQLKEIGMVRALTSVVEPVANYRPLGQALAWLGYRSAGAIYPVEIFNYVVAGAAWVLLFTASRERKLFAVTALITGGVFFTGYIYLFHLHGVFYSPLLFVTAMLFWLDRDFSRNRFVALTLCTLVAALFHPYSLLVYLAGVGGMAVERWRSLAGLRAMVAGGLAAAVLLFVALLATQSNKNVLTAGEMLDGLLASYRFAEINLIASLVALCLAIVTSLSLPVGVRPRRIVAIGSGIAGLSFIYAGLPVLLIWIALCLAKTLLMRKWWMALVLCCATLFPAPTATGSPTYAIFALMICTAIVPYGNSTWEERLRMPARRAAVAVVAVATALLVLLRVGVDLPVATHLAQPLIAEQEKTFQMEQIARWLASSEYSGYEPRFVRAVRNPKDASDSVDRTFRPPTTDEDLAMYMRALRGSSAPPPAKDKIVLVGFGGDTMPPGVVLLTVPSAHAGVARVVLPESRNRDVT</sequence>
<evidence type="ECO:0008006" key="4">
    <source>
        <dbReference type="Google" id="ProtNLM"/>
    </source>
</evidence>
<dbReference type="KEGG" id="mflu:HZU40_32680"/>
<evidence type="ECO:0000313" key="2">
    <source>
        <dbReference type="EMBL" id="QNJ92809.1"/>
    </source>
</evidence>
<gene>
    <name evidence="2" type="ORF">HZU40_32680</name>
</gene>
<feature type="transmembrane region" description="Helical" evidence="1">
    <location>
        <begin position="330"/>
        <end position="349"/>
    </location>
</feature>
<feature type="transmembrane region" description="Helical" evidence="1">
    <location>
        <begin position="12"/>
        <end position="32"/>
    </location>
</feature>
<dbReference type="EMBL" id="CP059894">
    <property type="protein sequence ID" value="QNJ92809.1"/>
    <property type="molecule type" value="Genomic_DNA"/>
</dbReference>
<feature type="transmembrane region" description="Helical" evidence="1">
    <location>
        <begin position="237"/>
        <end position="258"/>
    </location>
</feature>
<dbReference type="AlphaFoldDB" id="A0A7G8PEP3"/>
<evidence type="ECO:0000313" key="3">
    <source>
        <dbReference type="Proteomes" id="UP000515498"/>
    </source>
</evidence>
<dbReference type="RefSeq" id="WP_187097090.1">
    <property type="nucleotide sequence ID" value="NZ_CP059894.1"/>
</dbReference>
<feature type="transmembrane region" description="Helical" evidence="1">
    <location>
        <begin position="307"/>
        <end position="324"/>
    </location>
</feature>
<feature type="transmembrane region" description="Helical" evidence="1">
    <location>
        <begin position="108"/>
        <end position="126"/>
    </location>
</feature>
<keyword evidence="1" id="KW-1133">Transmembrane helix</keyword>
<reference evidence="2 3" key="1">
    <citation type="submission" date="2020-07" db="EMBL/GenBank/DDBJ databases">
        <title>Draft genome sequence of four isobutane-metabolizing strains capable of cometabolically degrading diverse ether contaminants.</title>
        <authorList>
            <person name="Chen W."/>
            <person name="Faulkner N."/>
            <person name="Smith C."/>
            <person name="Hyman M."/>
        </authorList>
    </citation>
    <scope>NUCLEOTIDE SEQUENCE [LARGE SCALE GENOMIC DNA]</scope>
    <source>
        <strain evidence="2 3">2A</strain>
    </source>
</reference>
<feature type="transmembrane region" description="Helical" evidence="1">
    <location>
        <begin position="157"/>
        <end position="181"/>
    </location>
</feature>
<proteinExistence type="predicted"/>
<evidence type="ECO:0000256" key="1">
    <source>
        <dbReference type="SAM" id="Phobius"/>
    </source>
</evidence>
<organism evidence="2 3">
    <name type="scientific">Mycolicibacterium fluoranthenivorans</name>
    <dbReference type="NCBI Taxonomy" id="258505"/>
    <lineage>
        <taxon>Bacteria</taxon>
        <taxon>Bacillati</taxon>
        <taxon>Actinomycetota</taxon>
        <taxon>Actinomycetes</taxon>
        <taxon>Mycobacteriales</taxon>
        <taxon>Mycobacteriaceae</taxon>
        <taxon>Mycolicibacterium</taxon>
    </lineage>
</organism>
<feature type="transmembrane region" description="Helical" evidence="1">
    <location>
        <begin position="80"/>
        <end position="101"/>
    </location>
</feature>
<keyword evidence="1" id="KW-0812">Transmembrane</keyword>